<name>A0ABN9UT81_9DINO</name>
<keyword evidence="2" id="KW-1185">Reference proteome</keyword>
<dbReference type="Proteomes" id="UP001189429">
    <property type="component" value="Unassembled WGS sequence"/>
</dbReference>
<organism evidence="1 2">
    <name type="scientific">Prorocentrum cordatum</name>
    <dbReference type="NCBI Taxonomy" id="2364126"/>
    <lineage>
        <taxon>Eukaryota</taxon>
        <taxon>Sar</taxon>
        <taxon>Alveolata</taxon>
        <taxon>Dinophyceae</taxon>
        <taxon>Prorocentrales</taxon>
        <taxon>Prorocentraceae</taxon>
        <taxon>Prorocentrum</taxon>
    </lineage>
</organism>
<dbReference type="EMBL" id="CAUYUJ010016163">
    <property type="protein sequence ID" value="CAK0862453.1"/>
    <property type="molecule type" value="Genomic_DNA"/>
</dbReference>
<evidence type="ECO:0000313" key="2">
    <source>
        <dbReference type="Proteomes" id="UP001189429"/>
    </source>
</evidence>
<evidence type="ECO:0000313" key="1">
    <source>
        <dbReference type="EMBL" id="CAK0862453.1"/>
    </source>
</evidence>
<accession>A0ABN9UT81</accession>
<feature type="non-terminal residue" evidence="1">
    <location>
        <position position="1"/>
    </location>
</feature>
<proteinExistence type="predicted"/>
<feature type="non-terminal residue" evidence="1">
    <location>
        <position position="274"/>
    </location>
</feature>
<comment type="caution">
    <text evidence="1">The sequence shown here is derived from an EMBL/GenBank/DDBJ whole genome shotgun (WGS) entry which is preliminary data.</text>
</comment>
<sequence length="274" mass="28524">SALGSFERELLEAIGGQLRGFSDRIDQVEEKRGGPRLRFCGGLPCHSGVARPGGVFGERAGACLLCAEQIPLPGLACGAAQDGGSASWGAARDDASPVQGCGRGPWQRLGGCFSGPTGPNRASGAAPQWGADLDLGALVEAGGRDAGRAIPLAMLQALEKGSWPSTARVDAAAFTELGCDAAGASWSVALCDVQRIRFGRFEDRGRLWEMLASLRALRRSRQCDLLGARIGQFLKAKQQSVTASGYWRVAWAVVGAPGPRPGVDQEAAGRARPA</sequence>
<reference evidence="1" key="1">
    <citation type="submission" date="2023-10" db="EMBL/GenBank/DDBJ databases">
        <authorList>
            <person name="Chen Y."/>
            <person name="Shah S."/>
            <person name="Dougan E. K."/>
            <person name="Thang M."/>
            <person name="Chan C."/>
        </authorList>
    </citation>
    <scope>NUCLEOTIDE SEQUENCE [LARGE SCALE GENOMIC DNA]</scope>
</reference>
<protein>
    <submittedName>
        <fullName evidence="1">Uncharacterized protein</fullName>
    </submittedName>
</protein>
<gene>
    <name evidence="1" type="ORF">PCOR1329_LOCUS50865</name>
</gene>